<dbReference type="AlphaFoldDB" id="A0A0C3G6Q9"/>
<sequence length="195" mass="21620">MHRLLSFLNRVELQGLCEVLVSNCLYIESRTLRARQLRHARLTNNVIVRAGNCQSSADCALSGVAPLFLNLGPDYIFCHLPFKFMVPVTCSLQGLRPVRTSSMNVAGNYIKPAYCPPRPGLTELPVSRIMSLPQAFGVSLLACLRAISTKVTMHMPLRRKLLTVPIPYFGTLPLTSTRLVIRPAGLNQRCNVNSD</sequence>
<accession>A0A0C3G6Q9</accession>
<organism evidence="1 2">
    <name type="scientific">Piloderma croceum (strain F 1598)</name>
    <dbReference type="NCBI Taxonomy" id="765440"/>
    <lineage>
        <taxon>Eukaryota</taxon>
        <taxon>Fungi</taxon>
        <taxon>Dikarya</taxon>
        <taxon>Basidiomycota</taxon>
        <taxon>Agaricomycotina</taxon>
        <taxon>Agaricomycetes</taxon>
        <taxon>Agaricomycetidae</taxon>
        <taxon>Atheliales</taxon>
        <taxon>Atheliaceae</taxon>
        <taxon>Piloderma</taxon>
    </lineage>
</organism>
<evidence type="ECO:0000313" key="1">
    <source>
        <dbReference type="EMBL" id="KIM87499.1"/>
    </source>
</evidence>
<dbReference type="InParanoid" id="A0A0C3G6Q9"/>
<keyword evidence="2" id="KW-1185">Reference proteome</keyword>
<gene>
    <name evidence="1" type="ORF">PILCRDRAFT_279105</name>
</gene>
<reference evidence="2" key="2">
    <citation type="submission" date="2015-01" db="EMBL/GenBank/DDBJ databases">
        <title>Evolutionary Origins and Diversification of the Mycorrhizal Mutualists.</title>
        <authorList>
            <consortium name="DOE Joint Genome Institute"/>
            <consortium name="Mycorrhizal Genomics Consortium"/>
            <person name="Kohler A."/>
            <person name="Kuo A."/>
            <person name="Nagy L.G."/>
            <person name="Floudas D."/>
            <person name="Copeland A."/>
            <person name="Barry K.W."/>
            <person name="Cichocki N."/>
            <person name="Veneault-Fourrey C."/>
            <person name="LaButti K."/>
            <person name="Lindquist E.A."/>
            <person name="Lipzen A."/>
            <person name="Lundell T."/>
            <person name="Morin E."/>
            <person name="Murat C."/>
            <person name="Riley R."/>
            <person name="Ohm R."/>
            <person name="Sun H."/>
            <person name="Tunlid A."/>
            <person name="Henrissat B."/>
            <person name="Grigoriev I.V."/>
            <person name="Hibbett D.S."/>
            <person name="Martin F."/>
        </authorList>
    </citation>
    <scope>NUCLEOTIDE SEQUENCE [LARGE SCALE GENOMIC DNA]</scope>
    <source>
        <strain evidence="2">F 1598</strain>
    </source>
</reference>
<reference evidence="1 2" key="1">
    <citation type="submission" date="2014-04" db="EMBL/GenBank/DDBJ databases">
        <authorList>
            <consortium name="DOE Joint Genome Institute"/>
            <person name="Kuo A."/>
            <person name="Tarkka M."/>
            <person name="Buscot F."/>
            <person name="Kohler A."/>
            <person name="Nagy L.G."/>
            <person name="Floudas D."/>
            <person name="Copeland A."/>
            <person name="Barry K.W."/>
            <person name="Cichocki N."/>
            <person name="Veneault-Fourrey C."/>
            <person name="LaButti K."/>
            <person name="Lindquist E.A."/>
            <person name="Lipzen A."/>
            <person name="Lundell T."/>
            <person name="Morin E."/>
            <person name="Murat C."/>
            <person name="Sun H."/>
            <person name="Tunlid A."/>
            <person name="Henrissat B."/>
            <person name="Grigoriev I.V."/>
            <person name="Hibbett D.S."/>
            <person name="Martin F."/>
            <person name="Nordberg H.P."/>
            <person name="Cantor M.N."/>
            <person name="Hua S.X."/>
        </authorList>
    </citation>
    <scope>NUCLEOTIDE SEQUENCE [LARGE SCALE GENOMIC DNA]</scope>
    <source>
        <strain evidence="1 2">F 1598</strain>
    </source>
</reference>
<evidence type="ECO:0000313" key="2">
    <source>
        <dbReference type="Proteomes" id="UP000054166"/>
    </source>
</evidence>
<proteinExistence type="predicted"/>
<name>A0A0C3G6Q9_PILCF</name>
<dbReference type="HOGENOM" id="CLU_1396832_0_0_1"/>
<dbReference type="Proteomes" id="UP000054166">
    <property type="component" value="Unassembled WGS sequence"/>
</dbReference>
<dbReference type="EMBL" id="KN832979">
    <property type="protein sequence ID" value="KIM87499.1"/>
    <property type="molecule type" value="Genomic_DNA"/>
</dbReference>
<protein>
    <submittedName>
        <fullName evidence="1">Uncharacterized protein</fullName>
    </submittedName>
</protein>